<evidence type="ECO:0000256" key="4">
    <source>
        <dbReference type="ARBA" id="ARBA00022840"/>
    </source>
</evidence>
<evidence type="ECO:0000313" key="10">
    <source>
        <dbReference type="Proteomes" id="UP000462055"/>
    </source>
</evidence>
<dbReference type="AlphaFoldDB" id="A0A6I4M628"/>
<evidence type="ECO:0000256" key="3">
    <source>
        <dbReference type="ARBA" id="ARBA00022777"/>
    </source>
</evidence>
<keyword evidence="4 5" id="KW-0067">ATP-binding</keyword>
<evidence type="ECO:0000259" key="8">
    <source>
        <dbReference type="PROSITE" id="PS50011"/>
    </source>
</evidence>
<dbReference type="InterPro" id="IPR011009">
    <property type="entry name" value="Kinase-like_dom_sf"/>
</dbReference>
<dbReference type="PROSITE" id="PS00107">
    <property type="entry name" value="PROTEIN_KINASE_ATP"/>
    <property type="match status" value="1"/>
</dbReference>
<feature type="domain" description="Protein kinase" evidence="8">
    <location>
        <begin position="15"/>
        <end position="272"/>
    </location>
</feature>
<feature type="binding site" evidence="5">
    <location>
        <position position="43"/>
    </location>
    <ligand>
        <name>ATP</name>
        <dbReference type="ChEBI" id="CHEBI:30616"/>
    </ligand>
</feature>
<dbReference type="Gene3D" id="3.30.200.20">
    <property type="entry name" value="Phosphorylase Kinase, domain 1"/>
    <property type="match status" value="1"/>
</dbReference>
<keyword evidence="10" id="KW-1185">Reference proteome</keyword>
<dbReference type="Pfam" id="PF00069">
    <property type="entry name" value="Pkinase"/>
    <property type="match status" value="1"/>
</dbReference>
<dbReference type="SUPFAM" id="SSF56112">
    <property type="entry name" value="Protein kinase-like (PK-like)"/>
    <property type="match status" value="1"/>
</dbReference>
<dbReference type="EMBL" id="WBMS02000003">
    <property type="protein sequence ID" value="MVZ99774.1"/>
    <property type="molecule type" value="Genomic_DNA"/>
</dbReference>
<evidence type="ECO:0000256" key="5">
    <source>
        <dbReference type="PROSITE-ProRule" id="PRU10141"/>
    </source>
</evidence>
<keyword evidence="7" id="KW-1133">Transmembrane helix</keyword>
<accession>A0A6I4M628</accession>
<keyword evidence="7" id="KW-0812">Transmembrane</keyword>
<evidence type="ECO:0000256" key="1">
    <source>
        <dbReference type="ARBA" id="ARBA00022679"/>
    </source>
</evidence>
<dbReference type="CDD" id="cd14014">
    <property type="entry name" value="STKc_PknB_like"/>
    <property type="match status" value="1"/>
</dbReference>
<dbReference type="GO" id="GO:0004674">
    <property type="term" value="F:protein serine/threonine kinase activity"/>
    <property type="evidence" value="ECO:0007669"/>
    <property type="project" value="TreeGrafter"/>
</dbReference>
<keyword evidence="2 5" id="KW-0547">Nucleotide-binding</keyword>
<dbReference type="SMART" id="SM00220">
    <property type="entry name" value="S_TKc"/>
    <property type="match status" value="1"/>
</dbReference>
<proteinExistence type="predicted"/>
<keyword evidence="7" id="KW-0472">Membrane</keyword>
<dbReference type="InterPro" id="IPR000719">
    <property type="entry name" value="Prot_kinase_dom"/>
</dbReference>
<dbReference type="InterPro" id="IPR017441">
    <property type="entry name" value="Protein_kinase_ATP_BS"/>
</dbReference>
<reference evidence="9" key="1">
    <citation type="submission" date="2019-12" db="EMBL/GenBank/DDBJ databases">
        <title>Actinomadura physcomitrii sp. nov., a novel actinomycete isolated from moss [Physcomitrium sphaericum (Ludw) Fuernr].</title>
        <authorList>
            <person name="Zhuang X."/>
        </authorList>
    </citation>
    <scope>NUCLEOTIDE SEQUENCE [LARGE SCALE GENOMIC DNA]</scope>
    <source>
        <strain evidence="9">LD22</strain>
    </source>
</reference>
<keyword evidence="1" id="KW-0808">Transferase</keyword>
<sequence>MRPLAPGDPRTVGRYTLSGRLGSGGMGEVFFGRSPGGRPVAVKVVRPEFAADPLFRRRFGQEVEAARRVGGFHTAPVVDADPDADPPWLVTAFVPGPSLMELVAAHGPLPEPTLRVLGAGIAEALEAVHGAGLVHRDLKPSNILIADDGPRVIDFGIARAADATALTRAAGAVGTPGYMAPEQVTGGPVAPATDVFAFGAVLCFAAGVRPFGDGPPTALLYRVVHQEPDLSGLPDAIRGLVAGCLAKDPEQRPSTDGLLAAFTGTDLTRDWLPGRARTLVLERTQTVTSEQRTEVRSSPHRPPAREPGTTPRPSGSVVPIRAPLPNPLLIVGAVMLMVAAVGAVINRQGIGLLFMAVAVPLFVRWFVRSSKYDPARDGLWIDGQGLELRTGASRVTYAWDDIDQIAFGRIGRLGRKSVVVRPLAAASAQHRALPWFRQDPETGWALLVETRLLDASDPVLAETFARYAAPHWRPAP</sequence>
<evidence type="ECO:0000256" key="7">
    <source>
        <dbReference type="SAM" id="Phobius"/>
    </source>
</evidence>
<dbReference type="PANTHER" id="PTHR43289:SF34">
    <property type="entry name" value="SERINE_THREONINE-PROTEIN KINASE YBDM-RELATED"/>
    <property type="match status" value="1"/>
</dbReference>
<protein>
    <submittedName>
        <fullName evidence="9">Protein kinase</fullName>
    </submittedName>
</protein>
<evidence type="ECO:0000256" key="6">
    <source>
        <dbReference type="SAM" id="MobiDB-lite"/>
    </source>
</evidence>
<feature type="transmembrane region" description="Helical" evidence="7">
    <location>
        <begin position="328"/>
        <end position="345"/>
    </location>
</feature>
<feature type="region of interest" description="Disordered" evidence="6">
    <location>
        <begin position="284"/>
        <end position="318"/>
    </location>
</feature>
<evidence type="ECO:0000313" key="9">
    <source>
        <dbReference type="EMBL" id="MVZ99774.1"/>
    </source>
</evidence>
<dbReference type="InterPro" id="IPR008271">
    <property type="entry name" value="Ser/Thr_kinase_AS"/>
</dbReference>
<evidence type="ECO:0000256" key="2">
    <source>
        <dbReference type="ARBA" id="ARBA00022741"/>
    </source>
</evidence>
<organism evidence="9 10">
    <name type="scientific">Actinomadura physcomitrii</name>
    <dbReference type="NCBI Taxonomy" id="2650748"/>
    <lineage>
        <taxon>Bacteria</taxon>
        <taxon>Bacillati</taxon>
        <taxon>Actinomycetota</taxon>
        <taxon>Actinomycetes</taxon>
        <taxon>Streptosporangiales</taxon>
        <taxon>Thermomonosporaceae</taxon>
        <taxon>Actinomadura</taxon>
    </lineage>
</organism>
<keyword evidence="3 9" id="KW-0418">Kinase</keyword>
<dbReference type="GO" id="GO:0005524">
    <property type="term" value="F:ATP binding"/>
    <property type="evidence" value="ECO:0007669"/>
    <property type="project" value="UniProtKB-UniRule"/>
</dbReference>
<name>A0A6I4M628_9ACTN</name>
<dbReference type="PROSITE" id="PS00108">
    <property type="entry name" value="PROTEIN_KINASE_ST"/>
    <property type="match status" value="1"/>
</dbReference>
<comment type="caution">
    <text evidence="9">The sequence shown here is derived from an EMBL/GenBank/DDBJ whole genome shotgun (WGS) entry which is preliminary data.</text>
</comment>
<dbReference type="Gene3D" id="1.10.510.10">
    <property type="entry name" value="Transferase(Phosphotransferase) domain 1"/>
    <property type="match status" value="1"/>
</dbReference>
<dbReference type="Proteomes" id="UP000462055">
    <property type="component" value="Unassembled WGS sequence"/>
</dbReference>
<dbReference type="PANTHER" id="PTHR43289">
    <property type="entry name" value="MITOGEN-ACTIVATED PROTEIN KINASE KINASE KINASE 20-RELATED"/>
    <property type="match status" value="1"/>
</dbReference>
<dbReference type="PROSITE" id="PS50011">
    <property type="entry name" value="PROTEIN_KINASE_DOM"/>
    <property type="match status" value="1"/>
</dbReference>
<feature type="transmembrane region" description="Helical" evidence="7">
    <location>
        <begin position="351"/>
        <end position="367"/>
    </location>
</feature>
<gene>
    <name evidence="9" type="ORF">F8568_005160</name>
</gene>